<dbReference type="AlphaFoldDB" id="A0A026W5Z1"/>
<proteinExistence type="predicted"/>
<protein>
    <submittedName>
        <fullName evidence="1">Uncharacterized protein</fullName>
    </submittedName>
</protein>
<feature type="non-terminal residue" evidence="1">
    <location>
        <position position="1"/>
    </location>
</feature>
<dbReference type="EMBL" id="KK107388">
    <property type="protein sequence ID" value="EZA51485.1"/>
    <property type="molecule type" value="Genomic_DNA"/>
</dbReference>
<evidence type="ECO:0000313" key="1">
    <source>
        <dbReference type="EMBL" id="EZA51485.1"/>
    </source>
</evidence>
<evidence type="ECO:0000313" key="2">
    <source>
        <dbReference type="Proteomes" id="UP000053097"/>
    </source>
</evidence>
<keyword evidence="2" id="KW-1185">Reference proteome</keyword>
<accession>A0A026W5Z1</accession>
<name>A0A026W5Z1_OOCBI</name>
<reference evidence="1 2" key="1">
    <citation type="journal article" date="2014" name="Curr. Biol.">
        <title>The genome of the clonal raider ant Cerapachys biroi.</title>
        <authorList>
            <person name="Oxley P.R."/>
            <person name="Ji L."/>
            <person name="Fetter-Pruneda I."/>
            <person name="McKenzie S.K."/>
            <person name="Li C."/>
            <person name="Hu H."/>
            <person name="Zhang G."/>
            <person name="Kronauer D.J."/>
        </authorList>
    </citation>
    <scope>NUCLEOTIDE SEQUENCE [LARGE SCALE GENOMIC DNA]</scope>
</reference>
<dbReference type="Proteomes" id="UP000053097">
    <property type="component" value="Unassembled WGS sequence"/>
</dbReference>
<sequence>ARAKTNVRGAFHGGEIRKSLIDSLYLRLRRDKRGRAHAGPQIYHRGLLPAPDIISPPLISCSVIRNPGAPTAHLFMSWHFFLLPAHHPLVLLPRPRSTLGLNAPLPGTTRFTSEGRRTRSSEFSLCDA</sequence>
<gene>
    <name evidence="1" type="ORF">X777_09829</name>
</gene>
<organism evidence="1 2">
    <name type="scientific">Ooceraea biroi</name>
    <name type="common">Clonal raider ant</name>
    <name type="synonym">Cerapachys biroi</name>
    <dbReference type="NCBI Taxonomy" id="2015173"/>
    <lineage>
        <taxon>Eukaryota</taxon>
        <taxon>Metazoa</taxon>
        <taxon>Ecdysozoa</taxon>
        <taxon>Arthropoda</taxon>
        <taxon>Hexapoda</taxon>
        <taxon>Insecta</taxon>
        <taxon>Pterygota</taxon>
        <taxon>Neoptera</taxon>
        <taxon>Endopterygota</taxon>
        <taxon>Hymenoptera</taxon>
        <taxon>Apocrita</taxon>
        <taxon>Aculeata</taxon>
        <taxon>Formicoidea</taxon>
        <taxon>Formicidae</taxon>
        <taxon>Dorylinae</taxon>
        <taxon>Ooceraea</taxon>
    </lineage>
</organism>